<evidence type="ECO:0000313" key="3">
    <source>
        <dbReference type="Proteomes" id="UP000229334"/>
    </source>
</evidence>
<dbReference type="AlphaFoldDB" id="A0A2H0BMN9"/>
<sequence>MKNKLLNFRHTREVAQKVKMKELAKIGACPFCPKYLKPYHDNPIEKTGQYWVVTKNDYPYPGTNHHYLIIHRKHIEHLKEISKPALAELADHLKWLSKKYKLPAGGLTIRFGNSDYTGASVAHLHAHLLVGGIIKSKNKTKILNFPIGYQK</sequence>
<dbReference type="EMBL" id="PCSX01000022">
    <property type="protein sequence ID" value="PIP58258.1"/>
    <property type="molecule type" value="Genomic_DNA"/>
</dbReference>
<reference evidence="2 3" key="1">
    <citation type="submission" date="2017-09" db="EMBL/GenBank/DDBJ databases">
        <title>Depth-based differentiation of microbial function through sediment-hosted aquifers and enrichment of novel symbionts in the deep terrestrial subsurface.</title>
        <authorList>
            <person name="Probst A.J."/>
            <person name="Ladd B."/>
            <person name="Jarett J.K."/>
            <person name="Geller-Mcgrath D.E."/>
            <person name="Sieber C.M."/>
            <person name="Emerson J.B."/>
            <person name="Anantharaman K."/>
            <person name="Thomas B.C."/>
            <person name="Malmstrom R."/>
            <person name="Stieglmeier M."/>
            <person name="Klingl A."/>
            <person name="Woyke T."/>
            <person name="Ryan C.M."/>
            <person name="Banfield J.F."/>
        </authorList>
    </citation>
    <scope>NUCLEOTIDE SEQUENCE [LARGE SCALE GENOMIC DNA]</scope>
    <source>
        <strain evidence="2">CG22_combo_CG10-13_8_21_14_all_37_9</strain>
    </source>
</reference>
<dbReference type="Pfam" id="PF01230">
    <property type="entry name" value="HIT"/>
    <property type="match status" value="1"/>
</dbReference>
<dbReference type="Proteomes" id="UP000229334">
    <property type="component" value="Unassembled WGS sequence"/>
</dbReference>
<name>A0A2H0BMN9_9BACT</name>
<dbReference type="InterPro" id="IPR011146">
    <property type="entry name" value="HIT-like"/>
</dbReference>
<organism evidence="2 3">
    <name type="scientific">Candidatus Vogelbacteria bacterium CG22_combo_CG10-13_8_21_14_all_37_9</name>
    <dbReference type="NCBI Taxonomy" id="1975046"/>
    <lineage>
        <taxon>Bacteria</taxon>
        <taxon>Candidatus Vogeliibacteriota</taxon>
    </lineage>
</organism>
<dbReference type="GO" id="GO:0003824">
    <property type="term" value="F:catalytic activity"/>
    <property type="evidence" value="ECO:0007669"/>
    <property type="project" value="InterPro"/>
</dbReference>
<feature type="domain" description="HIT" evidence="1">
    <location>
        <begin position="61"/>
        <end position="130"/>
    </location>
</feature>
<protein>
    <recommendedName>
        <fullName evidence="1">HIT domain-containing protein</fullName>
    </recommendedName>
</protein>
<evidence type="ECO:0000313" key="2">
    <source>
        <dbReference type="EMBL" id="PIP58258.1"/>
    </source>
</evidence>
<proteinExistence type="predicted"/>
<dbReference type="SUPFAM" id="SSF54197">
    <property type="entry name" value="HIT-like"/>
    <property type="match status" value="1"/>
</dbReference>
<dbReference type="InterPro" id="IPR036265">
    <property type="entry name" value="HIT-like_sf"/>
</dbReference>
<evidence type="ECO:0000259" key="1">
    <source>
        <dbReference type="Pfam" id="PF01230"/>
    </source>
</evidence>
<gene>
    <name evidence="2" type="ORF">COX02_01255</name>
</gene>
<comment type="caution">
    <text evidence="2">The sequence shown here is derived from an EMBL/GenBank/DDBJ whole genome shotgun (WGS) entry which is preliminary data.</text>
</comment>
<accession>A0A2H0BMN9</accession>
<dbReference type="Gene3D" id="3.30.428.10">
    <property type="entry name" value="HIT-like"/>
    <property type="match status" value="1"/>
</dbReference>